<dbReference type="Gene3D" id="1.25.10.10">
    <property type="entry name" value="Leucine-rich Repeat Variant"/>
    <property type="match status" value="1"/>
</dbReference>
<gene>
    <name evidence="3" type="ORF">A9F13_15g01485</name>
</gene>
<dbReference type="InterPro" id="IPR011989">
    <property type="entry name" value="ARM-like"/>
</dbReference>
<dbReference type="SUPFAM" id="SSF56112">
    <property type="entry name" value="Protein kinase-like (PK-like)"/>
    <property type="match status" value="1"/>
</dbReference>
<dbReference type="InterPro" id="IPR051177">
    <property type="entry name" value="CIK-Related_Protein"/>
</dbReference>
<name>A0AA91PX65_CLALS</name>
<evidence type="ECO:0000259" key="2">
    <source>
        <dbReference type="PROSITE" id="PS50011"/>
    </source>
</evidence>
<dbReference type="CDD" id="cd14011">
    <property type="entry name" value="PK_SCY1_like"/>
    <property type="match status" value="1"/>
</dbReference>
<feature type="region of interest" description="Disordered" evidence="1">
    <location>
        <begin position="819"/>
        <end position="854"/>
    </location>
</feature>
<dbReference type="GO" id="GO:0005524">
    <property type="term" value="F:ATP binding"/>
    <property type="evidence" value="ECO:0007669"/>
    <property type="project" value="InterPro"/>
</dbReference>
<sequence>MSEKSKHQKTKNVRERKRQKTEQQKTEQQKTKSETETSEGLKHNRISLAELDFPVHTSTYTNFFINPNTAMFKSVFKTGIRSTYNVSENASFHTESWAVYPAKHRSTGKAASVFIFDKTKFETSVQRMCSQSPNTTNPRLIISECYELIKKEVSKLTKLKHPQILTVLEVLEETRSKFIFATEAVVANLVTLDLNKEDELSIQKGLLEVSKGLQFLHNFCSTIHLNLQPSSVFVTSSGDWKLAGFKFLQNLNELSVSERENFYIMNNSSIVPFANLNLNFTAPELIMDSSNLRLDTANDLWSLGLFIYYVYNKGEHLISCFDSNSPSEFKAEFRKFEQKFYNHRVSELKYLLKDIPESLWSTLTHLLARYPNDRITIDQFIDSDFFSGSLIKTMWFIDEYSTKSIDEKLIFLSGLVADQGALLKKLPVVFKNSKLLPLLAESTSNELNLLGTKKLDADTDSLISQSFNVIMLIGQDLSGLSFQDRIYATMLDSTKKRKDDSSPLLKLARTSVKCRLEIINHLDVMTKKLSQKQVTDIVRDIAELCLTYAPNEVDVQADQIKLQETFLQNLELVIEMFDFPYIKKTLFPLVCQVFKTTTILSTKLQTIATFQMLIDKNIIDKVIVNEQLLPVVENLKSRDKRIISGILFFFTKLSQSEHIALDLETLVDKVLVQCLRLAFGCSGCSKAEFQQFMRSIEGIQSTLTQRKLQTLTESDASSTNFDSLINTPSLRQAGKDDTVKGPQSKPIAPAQANNSRPTRNQSAKHTSTGSVKPARLSHVKPLTLKPTQKTPLSFGAIDGDGNSGFGKPMLFKNQTSAGDEFEDFQDGSSSNNTSIDWRSAKSSQPRYDTPSATVLSPTMRNQETFSSSAIGNSSSTVKYPPGYNASVVLTPSSTGSTPTPKPQNNEDLLNFL</sequence>
<protein>
    <recommendedName>
        <fullName evidence="2">Protein kinase domain-containing protein</fullName>
    </recommendedName>
</protein>
<dbReference type="SMART" id="SM00220">
    <property type="entry name" value="S_TKc"/>
    <property type="match status" value="1"/>
</dbReference>
<dbReference type="GO" id="GO:0004672">
    <property type="term" value="F:protein kinase activity"/>
    <property type="evidence" value="ECO:0007669"/>
    <property type="project" value="InterPro"/>
</dbReference>
<feature type="compositionally biased region" description="Polar residues" evidence="1">
    <location>
        <begin position="903"/>
        <end position="912"/>
    </location>
</feature>
<accession>A0AA91PX65</accession>
<dbReference type="InterPro" id="IPR011009">
    <property type="entry name" value="Kinase-like_dom_sf"/>
</dbReference>
<feature type="region of interest" description="Disordered" evidence="1">
    <location>
        <begin position="718"/>
        <end position="776"/>
    </location>
</feature>
<feature type="compositionally biased region" description="Basic and acidic residues" evidence="1">
    <location>
        <begin position="20"/>
        <end position="41"/>
    </location>
</feature>
<evidence type="ECO:0000313" key="4">
    <source>
        <dbReference type="Proteomes" id="UP000195602"/>
    </source>
</evidence>
<feature type="compositionally biased region" description="Basic residues" evidence="1">
    <location>
        <begin position="1"/>
        <end position="19"/>
    </location>
</feature>
<dbReference type="InterPro" id="IPR000719">
    <property type="entry name" value="Prot_kinase_dom"/>
</dbReference>
<dbReference type="KEGG" id="clus:A9F13_15g01485"/>
<dbReference type="EMBL" id="LYUB02000015">
    <property type="protein sequence ID" value="OVF07165.1"/>
    <property type="molecule type" value="Genomic_DNA"/>
</dbReference>
<feature type="domain" description="Protein kinase" evidence="2">
    <location>
        <begin position="99"/>
        <end position="386"/>
    </location>
</feature>
<dbReference type="Pfam" id="PF00069">
    <property type="entry name" value="Pkinase"/>
    <property type="match status" value="1"/>
</dbReference>
<feature type="compositionally biased region" description="Polar residues" evidence="1">
    <location>
        <begin position="718"/>
        <end position="730"/>
    </location>
</feature>
<dbReference type="Gene3D" id="1.10.510.10">
    <property type="entry name" value="Transferase(Phosphotransferase) domain 1"/>
    <property type="match status" value="1"/>
</dbReference>
<dbReference type="PROSITE" id="PS50011">
    <property type="entry name" value="PROTEIN_KINASE_DOM"/>
    <property type="match status" value="1"/>
</dbReference>
<evidence type="ECO:0000256" key="1">
    <source>
        <dbReference type="SAM" id="MobiDB-lite"/>
    </source>
</evidence>
<feature type="region of interest" description="Disordered" evidence="1">
    <location>
        <begin position="889"/>
        <end position="912"/>
    </location>
</feature>
<dbReference type="PANTHER" id="PTHR12984:SF6">
    <property type="entry name" value="SCY1-LIKE PROTEIN 2"/>
    <property type="match status" value="1"/>
</dbReference>
<proteinExistence type="predicted"/>
<dbReference type="Proteomes" id="UP000195602">
    <property type="component" value="Unassembled WGS sequence"/>
</dbReference>
<feature type="compositionally biased region" description="Polar residues" evidence="1">
    <location>
        <begin position="751"/>
        <end position="770"/>
    </location>
</feature>
<dbReference type="PANTHER" id="PTHR12984">
    <property type="entry name" value="SCY1-RELATED S/T PROTEIN KINASE-LIKE"/>
    <property type="match status" value="1"/>
</dbReference>
<comment type="caution">
    <text evidence="3">The sequence shown here is derived from an EMBL/GenBank/DDBJ whole genome shotgun (WGS) entry which is preliminary data.</text>
</comment>
<feature type="region of interest" description="Disordered" evidence="1">
    <location>
        <begin position="1"/>
        <end position="41"/>
    </location>
</feature>
<evidence type="ECO:0000313" key="3">
    <source>
        <dbReference type="EMBL" id="OVF07165.1"/>
    </source>
</evidence>
<feature type="compositionally biased region" description="Polar residues" evidence="1">
    <location>
        <begin position="826"/>
        <end position="854"/>
    </location>
</feature>
<dbReference type="AlphaFoldDB" id="A0AA91PX65"/>
<dbReference type="Gene3D" id="3.30.200.20">
    <property type="entry name" value="Phosphorylase Kinase, domain 1"/>
    <property type="match status" value="1"/>
</dbReference>
<reference evidence="3 4" key="1">
    <citation type="submission" date="2017-04" db="EMBL/GenBank/DDBJ databases">
        <title>Draft genome of the yeast Clavispora lusitaniae type strain CBS 6936.</title>
        <authorList>
            <person name="Durrens P."/>
            <person name="Klopp C."/>
            <person name="Biteau N."/>
            <person name="Fitton-Ouhabi V."/>
            <person name="Dementhon K."/>
            <person name="Accoceberry I."/>
            <person name="Sherman D.J."/>
            <person name="Noel T."/>
        </authorList>
    </citation>
    <scope>NUCLEOTIDE SEQUENCE [LARGE SCALE GENOMIC DNA]</scope>
    <source>
        <strain evidence="3 4">CBS 6936</strain>
    </source>
</reference>
<organism evidence="3 4">
    <name type="scientific">Clavispora lusitaniae</name>
    <name type="common">Candida lusitaniae</name>
    <dbReference type="NCBI Taxonomy" id="36911"/>
    <lineage>
        <taxon>Eukaryota</taxon>
        <taxon>Fungi</taxon>
        <taxon>Dikarya</taxon>
        <taxon>Ascomycota</taxon>
        <taxon>Saccharomycotina</taxon>
        <taxon>Pichiomycetes</taxon>
        <taxon>Metschnikowiaceae</taxon>
        <taxon>Clavispora</taxon>
    </lineage>
</organism>